<dbReference type="PANTHER" id="PTHR33121">
    <property type="entry name" value="CYCLIC DI-GMP PHOSPHODIESTERASE PDEF"/>
    <property type="match status" value="1"/>
</dbReference>
<dbReference type="InterPro" id="IPR050706">
    <property type="entry name" value="Cyclic-di-GMP_PDE-like"/>
</dbReference>
<feature type="domain" description="GGDEF" evidence="2">
    <location>
        <begin position="383"/>
        <end position="552"/>
    </location>
</feature>
<keyword evidence="4" id="KW-1185">Reference proteome</keyword>
<gene>
    <name evidence="3" type="ORF">E6C55_07890</name>
</gene>
<protein>
    <submittedName>
        <fullName evidence="3">GGDEF domain-containing protein</fullName>
    </submittedName>
</protein>
<proteinExistence type="predicted"/>
<dbReference type="InterPro" id="IPR046342">
    <property type="entry name" value="CBS_dom_sf"/>
</dbReference>
<reference evidence="3 4" key="1">
    <citation type="submission" date="2019-04" db="EMBL/GenBank/DDBJ databases">
        <title>Cohnella sp. nov. isolated from preserved vegetables.</title>
        <authorList>
            <person name="Lin S.-Y."/>
            <person name="Hung M.-H."/>
            <person name="Young C.-C."/>
        </authorList>
    </citation>
    <scope>NUCLEOTIDE SEQUENCE [LARGE SCALE GENOMIC DNA]</scope>
    <source>
        <strain evidence="3 4">CC-MHH1044</strain>
    </source>
</reference>
<dbReference type="CDD" id="cd01949">
    <property type="entry name" value="GGDEF"/>
    <property type="match status" value="1"/>
</dbReference>
<dbReference type="GO" id="GO:0071111">
    <property type="term" value="F:cyclic-guanylate-specific phosphodiesterase activity"/>
    <property type="evidence" value="ECO:0007669"/>
    <property type="project" value="InterPro"/>
</dbReference>
<dbReference type="Proteomes" id="UP000310636">
    <property type="component" value="Unassembled WGS sequence"/>
</dbReference>
<dbReference type="PANTHER" id="PTHR33121:SF79">
    <property type="entry name" value="CYCLIC DI-GMP PHOSPHODIESTERASE PDED-RELATED"/>
    <property type="match status" value="1"/>
</dbReference>
<dbReference type="SUPFAM" id="SSF55073">
    <property type="entry name" value="Nucleotide cyclase"/>
    <property type="match status" value="1"/>
</dbReference>
<sequence length="558" mass="61105">MIPDDSTDFDVFLFYEGKSYIQLTFLFYNRKYVGRRLPLGKWSDSLLNQDRVRAIAEGARKGPVGLLAGRLPPEASAWPKKKLKLWSEGRPDIVWAWLSDRTLLLALRLPEDKRRLEEVLARTETHLRQIACERPEAPGPIGFGFVPAGASPYDRQAEQRLLDTIADALSLAKTALNADAAKLAKRIRERENSEQKGDGSRDSGKDRVLQAAEAPLRDISGMEIGRLAAPMPVMAPHTLVAAAAEWFESHPDCHGIVVGLGTAPQGLVTRERLNGMLASKFGVPLYWHRTIDKIMEGAPLVAEADVPVETVARRAMKRSDSQLYDAVIVTERGNCIGGVTVKVLLESFASLQAEAARRVNPLTGLPGGDSIRREIEARVKAKRPFSVYYADLDYFKWFNDSYGYSAGDDMIKYTASALGSVLGESEEDKPGSMGTNGALGANGALGMNGFLGHIGGDDFIAISERSDAEACCRSFIDRFHEGVDAFYGEARPMTVVNRHGTKVEQPGVSLSIAVVRWDGSRAVSHEQLSQWAAACKKTAKDKPGSSYAIYEASFSEQL</sequence>
<dbReference type="Gene3D" id="3.10.580.10">
    <property type="entry name" value="CBS-domain"/>
    <property type="match status" value="1"/>
</dbReference>
<dbReference type="OrthoDB" id="9813903at2"/>
<feature type="region of interest" description="Disordered" evidence="1">
    <location>
        <begin position="187"/>
        <end position="207"/>
    </location>
</feature>
<organism evidence="3 4">
    <name type="scientific">Cohnella fermenti</name>
    <dbReference type="NCBI Taxonomy" id="2565925"/>
    <lineage>
        <taxon>Bacteria</taxon>
        <taxon>Bacillati</taxon>
        <taxon>Bacillota</taxon>
        <taxon>Bacilli</taxon>
        <taxon>Bacillales</taxon>
        <taxon>Paenibacillaceae</taxon>
        <taxon>Cohnella</taxon>
    </lineage>
</organism>
<evidence type="ECO:0000256" key="1">
    <source>
        <dbReference type="SAM" id="MobiDB-lite"/>
    </source>
</evidence>
<evidence type="ECO:0000259" key="2">
    <source>
        <dbReference type="PROSITE" id="PS50887"/>
    </source>
</evidence>
<dbReference type="SUPFAM" id="SSF54631">
    <property type="entry name" value="CBS-domain pair"/>
    <property type="match status" value="1"/>
</dbReference>
<dbReference type="InterPro" id="IPR043128">
    <property type="entry name" value="Rev_trsase/Diguanyl_cyclase"/>
</dbReference>
<dbReference type="AlphaFoldDB" id="A0A4S4C1V7"/>
<evidence type="ECO:0000313" key="3">
    <source>
        <dbReference type="EMBL" id="THF81642.1"/>
    </source>
</evidence>
<comment type="caution">
    <text evidence="3">The sequence shown here is derived from an EMBL/GenBank/DDBJ whole genome shotgun (WGS) entry which is preliminary data.</text>
</comment>
<dbReference type="Pfam" id="PF00990">
    <property type="entry name" value="GGDEF"/>
    <property type="match status" value="1"/>
</dbReference>
<evidence type="ECO:0000313" key="4">
    <source>
        <dbReference type="Proteomes" id="UP000310636"/>
    </source>
</evidence>
<dbReference type="Gene3D" id="3.30.70.270">
    <property type="match status" value="1"/>
</dbReference>
<dbReference type="InterPro" id="IPR029787">
    <property type="entry name" value="Nucleotide_cyclase"/>
</dbReference>
<dbReference type="EMBL" id="SSOB01000008">
    <property type="protein sequence ID" value="THF81642.1"/>
    <property type="molecule type" value="Genomic_DNA"/>
</dbReference>
<accession>A0A4S4C1V7</accession>
<dbReference type="SMART" id="SM00267">
    <property type="entry name" value="GGDEF"/>
    <property type="match status" value="1"/>
</dbReference>
<dbReference type="PROSITE" id="PS50887">
    <property type="entry name" value="GGDEF"/>
    <property type="match status" value="1"/>
</dbReference>
<name>A0A4S4C1V7_9BACL</name>
<dbReference type="InterPro" id="IPR000160">
    <property type="entry name" value="GGDEF_dom"/>
</dbReference>